<gene>
    <name evidence="1" type="ORF">AVLFYP127_00408</name>
</gene>
<dbReference type="AlphaFoldDB" id="A0A6N2SYL4"/>
<accession>A0A6N2SYL4</accession>
<reference evidence="1" key="1">
    <citation type="submission" date="2019-11" db="EMBL/GenBank/DDBJ databases">
        <authorList>
            <person name="Feng L."/>
        </authorList>
    </citation>
    <scope>NUCLEOTIDE SEQUENCE</scope>
    <source>
        <strain evidence="1">AvaginalisLFYP127</strain>
    </source>
</reference>
<organism evidence="1">
    <name type="scientific">Anaerococcus vaginalis</name>
    <dbReference type="NCBI Taxonomy" id="33037"/>
    <lineage>
        <taxon>Bacteria</taxon>
        <taxon>Bacillati</taxon>
        <taxon>Bacillota</taxon>
        <taxon>Tissierellia</taxon>
        <taxon>Tissierellales</taxon>
        <taxon>Peptoniphilaceae</taxon>
        <taxon>Anaerococcus</taxon>
    </lineage>
</organism>
<proteinExistence type="predicted"/>
<dbReference type="RefSeq" id="WP_270595885.1">
    <property type="nucleotide sequence ID" value="NZ_CACRSW010000023.1"/>
</dbReference>
<dbReference type="EMBL" id="CACRSW010000023">
    <property type="protein sequence ID" value="VYS98653.1"/>
    <property type="molecule type" value="Genomic_DNA"/>
</dbReference>
<evidence type="ECO:0000313" key="1">
    <source>
        <dbReference type="EMBL" id="VYS98653.1"/>
    </source>
</evidence>
<sequence>MSKEDNKKDDQLIKLALATAIISLIDKLIELIIKIIDIVRA</sequence>
<protein>
    <submittedName>
        <fullName evidence="1">Uncharacterized protein</fullName>
    </submittedName>
</protein>
<name>A0A6N2SYL4_9FIRM</name>